<evidence type="ECO:0000256" key="1">
    <source>
        <dbReference type="SAM" id="MobiDB-lite"/>
    </source>
</evidence>
<accession>A0A9N7VHD8</accession>
<dbReference type="AlphaFoldDB" id="A0A9N7VHD8"/>
<protein>
    <submittedName>
        <fullName evidence="2">Uncharacterized protein</fullName>
    </submittedName>
</protein>
<reference evidence="2" key="1">
    <citation type="submission" date="2020-03" db="EMBL/GenBank/DDBJ databases">
        <authorList>
            <person name="Weist P."/>
        </authorList>
    </citation>
    <scope>NUCLEOTIDE SEQUENCE</scope>
</reference>
<name>A0A9N7VHD8_PLEPL</name>
<keyword evidence="3" id="KW-1185">Reference proteome</keyword>
<feature type="region of interest" description="Disordered" evidence="1">
    <location>
        <begin position="1"/>
        <end position="20"/>
    </location>
</feature>
<evidence type="ECO:0000313" key="3">
    <source>
        <dbReference type="Proteomes" id="UP001153269"/>
    </source>
</evidence>
<sequence length="113" mass="12451">MATSPGGALTPGPSSQTHHSHVLEILPLQRVVFCRWEEASTPFLAHQPPSSPRSYPTALPSRSIPQAVHTEAYCVCRQTAERQHTVRAAAEREDVWSCTLCDRLLLQGTSIFS</sequence>
<dbReference type="Proteomes" id="UP001153269">
    <property type="component" value="Unassembled WGS sequence"/>
</dbReference>
<dbReference type="EMBL" id="CADEAL010004072">
    <property type="protein sequence ID" value="CAB1450978.1"/>
    <property type="molecule type" value="Genomic_DNA"/>
</dbReference>
<evidence type="ECO:0000313" key="2">
    <source>
        <dbReference type="EMBL" id="CAB1450978.1"/>
    </source>
</evidence>
<organism evidence="2 3">
    <name type="scientific">Pleuronectes platessa</name>
    <name type="common">European plaice</name>
    <dbReference type="NCBI Taxonomy" id="8262"/>
    <lineage>
        <taxon>Eukaryota</taxon>
        <taxon>Metazoa</taxon>
        <taxon>Chordata</taxon>
        <taxon>Craniata</taxon>
        <taxon>Vertebrata</taxon>
        <taxon>Euteleostomi</taxon>
        <taxon>Actinopterygii</taxon>
        <taxon>Neopterygii</taxon>
        <taxon>Teleostei</taxon>
        <taxon>Neoteleostei</taxon>
        <taxon>Acanthomorphata</taxon>
        <taxon>Carangaria</taxon>
        <taxon>Pleuronectiformes</taxon>
        <taxon>Pleuronectoidei</taxon>
        <taxon>Pleuronectidae</taxon>
        <taxon>Pleuronectes</taxon>
    </lineage>
</organism>
<comment type="caution">
    <text evidence="2">The sequence shown here is derived from an EMBL/GenBank/DDBJ whole genome shotgun (WGS) entry which is preliminary data.</text>
</comment>
<gene>
    <name evidence="2" type="ORF">PLEPLA_LOCUS38670</name>
</gene>
<proteinExistence type="predicted"/>